<proteinExistence type="predicted"/>
<dbReference type="Proteomes" id="UP000006695">
    <property type="component" value="Chromosome"/>
</dbReference>
<feature type="domain" description="Methyltransferase type 11" evidence="1">
    <location>
        <begin position="52"/>
        <end position="142"/>
    </location>
</feature>
<sequence>MLLDETKLLTVDSIMNGYDLVSKLYPFIPSMSIWRACEYAAYKRYSLPEPILDVGCGDGQYFRLVWPEINSVVGVDIDVSAIGAARDSGVYSAVYNTPALDMSFSPESFASVFANCSLEHMDNVDIVLNKIWDVLVPNGLFLLSVTTDKFLEWTTLPQLMKVVQDSDVAAHLLDSYKAYHHLVSAFPPNIWANILRKAGFEIVEHVPIVPELLGRSNLFLDTLWHVPIADGSEFGSVLEPYFRGLNNFPDELGRIIRALLAMETNWPVGSGAVFLVRKQGAKR</sequence>
<gene>
    <name evidence="2" type="ordered locus">Gura_3810</name>
</gene>
<dbReference type="KEGG" id="gur:Gura_3810"/>
<keyword evidence="3" id="KW-1185">Reference proteome</keyword>
<name>A5G843_GEOUR</name>
<dbReference type="CDD" id="cd02440">
    <property type="entry name" value="AdoMet_MTases"/>
    <property type="match status" value="1"/>
</dbReference>
<reference evidence="2 3" key="1">
    <citation type="submission" date="2007-05" db="EMBL/GenBank/DDBJ databases">
        <title>Complete sequence of Geobacter uraniireducens Rf4.</title>
        <authorList>
            <consortium name="US DOE Joint Genome Institute"/>
            <person name="Copeland A."/>
            <person name="Lucas S."/>
            <person name="Lapidus A."/>
            <person name="Barry K."/>
            <person name="Detter J.C."/>
            <person name="Glavina del Rio T."/>
            <person name="Hammon N."/>
            <person name="Israni S."/>
            <person name="Dalin E."/>
            <person name="Tice H."/>
            <person name="Pitluck S."/>
            <person name="Chertkov O."/>
            <person name="Brettin T."/>
            <person name="Bruce D."/>
            <person name="Han C."/>
            <person name="Schmutz J."/>
            <person name="Larimer F."/>
            <person name="Land M."/>
            <person name="Hauser L."/>
            <person name="Kyrpides N."/>
            <person name="Mikhailova N."/>
            <person name="Shelobolina E."/>
            <person name="Aklujkar M."/>
            <person name="Lovley D."/>
            <person name="Richardson P."/>
        </authorList>
    </citation>
    <scope>NUCLEOTIDE SEQUENCE [LARGE SCALE GENOMIC DNA]</scope>
    <source>
        <strain evidence="2 3">Rf4</strain>
    </source>
</reference>
<dbReference type="InterPro" id="IPR013216">
    <property type="entry name" value="Methyltransf_11"/>
</dbReference>
<dbReference type="Gene3D" id="3.40.50.150">
    <property type="entry name" value="Vaccinia Virus protein VP39"/>
    <property type="match status" value="1"/>
</dbReference>
<dbReference type="Pfam" id="PF08241">
    <property type="entry name" value="Methyltransf_11"/>
    <property type="match status" value="1"/>
</dbReference>
<evidence type="ECO:0000313" key="2">
    <source>
        <dbReference type="EMBL" id="ABQ27961.1"/>
    </source>
</evidence>
<dbReference type="AlphaFoldDB" id="A5G843"/>
<evidence type="ECO:0000313" key="3">
    <source>
        <dbReference type="Proteomes" id="UP000006695"/>
    </source>
</evidence>
<dbReference type="SUPFAM" id="SSF53335">
    <property type="entry name" value="S-adenosyl-L-methionine-dependent methyltransferases"/>
    <property type="match status" value="1"/>
</dbReference>
<dbReference type="RefSeq" id="WP_011940610.1">
    <property type="nucleotide sequence ID" value="NC_009483.1"/>
</dbReference>
<accession>A5G843</accession>
<dbReference type="OrthoDB" id="5363250at2"/>
<protein>
    <submittedName>
        <fullName evidence="2">Methyltransferase type 11</fullName>
    </submittedName>
</protein>
<dbReference type="InterPro" id="IPR029063">
    <property type="entry name" value="SAM-dependent_MTases_sf"/>
</dbReference>
<evidence type="ECO:0000259" key="1">
    <source>
        <dbReference type="Pfam" id="PF08241"/>
    </source>
</evidence>
<dbReference type="PANTHER" id="PTHR43861">
    <property type="entry name" value="TRANS-ACONITATE 2-METHYLTRANSFERASE-RELATED"/>
    <property type="match status" value="1"/>
</dbReference>
<dbReference type="EMBL" id="CP000698">
    <property type="protein sequence ID" value="ABQ27961.1"/>
    <property type="molecule type" value="Genomic_DNA"/>
</dbReference>
<keyword evidence="2" id="KW-0489">Methyltransferase</keyword>
<dbReference type="GO" id="GO:0032259">
    <property type="term" value="P:methylation"/>
    <property type="evidence" value="ECO:0007669"/>
    <property type="project" value="UniProtKB-KW"/>
</dbReference>
<dbReference type="STRING" id="351605.Gura_3810"/>
<dbReference type="HOGENOM" id="CLU_982668_0_0_7"/>
<dbReference type="GO" id="GO:0008757">
    <property type="term" value="F:S-adenosylmethionine-dependent methyltransferase activity"/>
    <property type="evidence" value="ECO:0007669"/>
    <property type="project" value="InterPro"/>
</dbReference>
<keyword evidence="2" id="KW-0808">Transferase</keyword>
<organism evidence="2 3">
    <name type="scientific">Geotalea uraniireducens (strain Rf4)</name>
    <name type="common">Geobacter uraniireducens</name>
    <dbReference type="NCBI Taxonomy" id="351605"/>
    <lineage>
        <taxon>Bacteria</taxon>
        <taxon>Pseudomonadati</taxon>
        <taxon>Thermodesulfobacteriota</taxon>
        <taxon>Desulfuromonadia</taxon>
        <taxon>Geobacterales</taxon>
        <taxon>Geobacteraceae</taxon>
        <taxon>Geotalea</taxon>
    </lineage>
</organism>